<dbReference type="Pfam" id="PF01041">
    <property type="entry name" value="DegT_DnrJ_EryC1"/>
    <property type="match status" value="1"/>
</dbReference>
<organism evidence="1">
    <name type="scientific">Klosneuvirus KNV1</name>
    <dbReference type="NCBI Taxonomy" id="1977640"/>
    <lineage>
        <taxon>Viruses</taxon>
        <taxon>Varidnaviria</taxon>
        <taxon>Bamfordvirae</taxon>
        <taxon>Nucleocytoviricota</taxon>
        <taxon>Megaviricetes</taxon>
        <taxon>Imitervirales</taxon>
        <taxon>Mimiviridae</taxon>
        <taxon>Klosneuvirinae</taxon>
        <taxon>Klosneuvirus</taxon>
    </lineage>
</organism>
<keyword evidence="1" id="KW-0032">Aminotransferase</keyword>
<dbReference type="GO" id="GO:0030170">
    <property type="term" value="F:pyridoxal phosphate binding"/>
    <property type="evidence" value="ECO:0007669"/>
    <property type="project" value="TreeGrafter"/>
</dbReference>
<reference evidence="1" key="1">
    <citation type="journal article" date="2017" name="Science">
        <title>Giant viruses with an expanded complement of translation system components.</title>
        <authorList>
            <person name="Schulz F."/>
            <person name="Yutin N."/>
            <person name="Ivanova N.N."/>
            <person name="Ortega D.R."/>
            <person name="Lee T.K."/>
            <person name="Vierheilig J."/>
            <person name="Daims H."/>
            <person name="Horn M."/>
            <person name="Wagner M."/>
            <person name="Jensen G.J."/>
            <person name="Kyrpides N.C."/>
            <person name="Koonin E.V."/>
            <person name="Woyke T."/>
        </authorList>
    </citation>
    <scope>NUCLEOTIDE SEQUENCE</scope>
    <source>
        <strain evidence="1">KNV1</strain>
    </source>
</reference>
<dbReference type="Gene3D" id="3.40.640.10">
    <property type="entry name" value="Type I PLP-dependent aspartate aminotransferase-like (Major domain)"/>
    <property type="match status" value="1"/>
</dbReference>
<accession>A0A1V0SLB8</accession>
<evidence type="ECO:0000313" key="1">
    <source>
        <dbReference type="EMBL" id="ARF12496.1"/>
    </source>
</evidence>
<dbReference type="InterPro" id="IPR015424">
    <property type="entry name" value="PyrdxlP-dep_Trfase"/>
</dbReference>
<dbReference type="PANTHER" id="PTHR30244">
    <property type="entry name" value="TRANSAMINASE"/>
    <property type="match status" value="1"/>
</dbReference>
<name>A0A1V0SLB8_9VIRU</name>
<dbReference type="EMBL" id="KY684113">
    <property type="protein sequence ID" value="ARF12496.1"/>
    <property type="molecule type" value="Genomic_DNA"/>
</dbReference>
<gene>
    <name evidence="1" type="ORF">Klosneuvirus_6_58</name>
</gene>
<dbReference type="GO" id="GO:0008483">
    <property type="term" value="F:transaminase activity"/>
    <property type="evidence" value="ECO:0007669"/>
    <property type="project" value="UniProtKB-KW"/>
</dbReference>
<sequence length="351" mass="41042">MNKISWVNHKTIDHYKIGNNINKCITSRQFTNGGQHVKKLQNKLKQILRLDDNKEVIMTCNGAMAINALIGCFCKMYNKQLKFAVQAFTFPCSRQGLLSDSIIIDIDEHMGPDINILEQLKDQYDGVLITNCFGCSVNINLYEQFCRHNNKILLFDNASSPFTIYQGKNILNYGDGCIISLHHTKPIGFGEGGAIIINKKYKEEIEKIICFGYSPQDKYNYDIYASNYKMSEISAIYIDQWLDHFEKIKDKHKQLIKYFLNIMKDTNIKLFQSYSNYEDQLMPMIPIISLNKMAMYIFTKNKIEVKKYYYPLDINCHKSMNLFDKIVCLPLHMDMKLSDLDRYKKIIVKYF</sequence>
<keyword evidence="1" id="KW-0808">Transferase</keyword>
<dbReference type="InterPro" id="IPR000653">
    <property type="entry name" value="DegT/StrS_aminotransferase"/>
</dbReference>
<dbReference type="InterPro" id="IPR015421">
    <property type="entry name" value="PyrdxlP-dep_Trfase_major"/>
</dbReference>
<protein>
    <submittedName>
        <fullName evidence="1">Aminotransferase</fullName>
    </submittedName>
</protein>
<dbReference type="PANTHER" id="PTHR30244:SF34">
    <property type="entry name" value="DTDP-4-AMINO-4,6-DIDEOXYGALACTOSE TRANSAMINASE"/>
    <property type="match status" value="1"/>
</dbReference>
<proteinExistence type="predicted"/>
<dbReference type="SUPFAM" id="SSF53383">
    <property type="entry name" value="PLP-dependent transferases"/>
    <property type="match status" value="1"/>
</dbReference>
<dbReference type="GO" id="GO:0000271">
    <property type="term" value="P:polysaccharide biosynthetic process"/>
    <property type="evidence" value="ECO:0007669"/>
    <property type="project" value="TreeGrafter"/>
</dbReference>